<dbReference type="AlphaFoldDB" id="C1C061"/>
<proteinExistence type="evidence at transcript level"/>
<dbReference type="SUPFAM" id="SSF51569">
    <property type="entry name" value="Aldolase"/>
    <property type="match status" value="1"/>
</dbReference>
<dbReference type="InterPro" id="IPR013785">
    <property type="entry name" value="Aldolase_TIM"/>
</dbReference>
<evidence type="ECO:0000256" key="8">
    <source>
        <dbReference type="ARBA" id="ARBA00048791"/>
    </source>
</evidence>
<organism evidence="10">
    <name type="scientific">Caligus clemensi</name>
    <name type="common">Sea louse</name>
    <dbReference type="NCBI Taxonomy" id="344056"/>
    <lineage>
        <taxon>Eukaryota</taxon>
        <taxon>Metazoa</taxon>
        <taxon>Ecdysozoa</taxon>
        <taxon>Arthropoda</taxon>
        <taxon>Crustacea</taxon>
        <taxon>Multicrustacea</taxon>
        <taxon>Hexanauplia</taxon>
        <taxon>Copepoda</taxon>
        <taxon>Siphonostomatoida</taxon>
        <taxon>Caligidae</taxon>
        <taxon>Caligus</taxon>
    </lineage>
</organism>
<dbReference type="GO" id="GO:0009264">
    <property type="term" value="P:deoxyribonucleotide catabolic process"/>
    <property type="evidence" value="ECO:0007669"/>
    <property type="project" value="InterPro"/>
</dbReference>
<evidence type="ECO:0000256" key="3">
    <source>
        <dbReference type="ARBA" id="ARBA00012515"/>
    </source>
</evidence>
<dbReference type="GO" id="GO:0005737">
    <property type="term" value="C:cytoplasm"/>
    <property type="evidence" value="ECO:0007669"/>
    <property type="project" value="InterPro"/>
</dbReference>
<name>C1C061_CALCM</name>
<comment type="catalytic activity">
    <reaction evidence="8">
        <text>2-deoxy-D-ribose 5-phosphate = D-glyceraldehyde 3-phosphate + acetaldehyde</text>
        <dbReference type="Rhea" id="RHEA:12821"/>
        <dbReference type="ChEBI" id="CHEBI:15343"/>
        <dbReference type="ChEBI" id="CHEBI:59776"/>
        <dbReference type="ChEBI" id="CHEBI:62877"/>
        <dbReference type="EC" id="4.1.2.4"/>
    </reaction>
</comment>
<evidence type="ECO:0000256" key="7">
    <source>
        <dbReference type="ARBA" id="ARBA00032755"/>
    </source>
</evidence>
<comment type="pathway">
    <text evidence="1">Carbohydrate degradation; 2-deoxy-D-ribose 1-phosphate degradation; D-glyceraldehyde 3-phosphate and acetaldehyde from 2-deoxy-alpha-D-ribose 1-phosphate: step 2/2.</text>
</comment>
<comment type="similarity">
    <text evidence="2">Belongs to the DeoC/FbaB aldolase family. DeoC type 2 subfamily.</text>
</comment>
<evidence type="ECO:0000256" key="4">
    <source>
        <dbReference type="ARBA" id="ARBA00023239"/>
    </source>
</evidence>
<evidence type="ECO:0000256" key="9">
    <source>
        <dbReference type="PIRSR" id="PIRSR001357-50"/>
    </source>
</evidence>
<feature type="active site" description="Proton donor/acceptor" evidence="9">
    <location>
        <position position="254"/>
    </location>
</feature>
<dbReference type="InterPro" id="IPR011343">
    <property type="entry name" value="DeoC"/>
</dbReference>
<evidence type="ECO:0000256" key="1">
    <source>
        <dbReference type="ARBA" id="ARBA00004816"/>
    </source>
</evidence>
<keyword evidence="4" id="KW-0456">Lyase</keyword>
<accession>C1C061</accession>
<evidence type="ECO:0000313" key="10">
    <source>
        <dbReference type="EMBL" id="ACO14664.1"/>
    </source>
</evidence>
<dbReference type="EC" id="4.1.2.4" evidence="3"/>
<dbReference type="InterPro" id="IPR002915">
    <property type="entry name" value="DeoC/FbaB/LacD_aldolase"/>
</dbReference>
<feature type="active site" description="Schiff-base intermediate with acetaldehyde" evidence="9">
    <location>
        <position position="218"/>
    </location>
</feature>
<dbReference type="SMART" id="SM01133">
    <property type="entry name" value="DeoC"/>
    <property type="match status" value="1"/>
</dbReference>
<reference evidence="10" key="1">
    <citation type="submission" date="2009-03" db="EMBL/GenBank/DDBJ databases">
        <title>Caligus clemensi ESTs and full-length cDNAs.</title>
        <authorList>
            <person name="Yasuike M."/>
            <person name="von Schalburg K."/>
            <person name="Cooper G."/>
            <person name="Leong J."/>
            <person name="Jones S.R.M."/>
            <person name="Koop B.F."/>
        </authorList>
    </citation>
    <scope>NUCLEOTIDE SEQUENCE</scope>
    <source>
        <tissue evidence="10">Whole</tissue>
    </source>
</reference>
<dbReference type="GO" id="GO:0004139">
    <property type="term" value="F:deoxyribose-phosphate aldolase activity"/>
    <property type="evidence" value="ECO:0007669"/>
    <property type="project" value="UniProtKB-EC"/>
</dbReference>
<evidence type="ECO:0000256" key="2">
    <source>
        <dbReference type="ARBA" id="ARBA00009473"/>
    </source>
</evidence>
<dbReference type="EMBL" id="BT080240">
    <property type="protein sequence ID" value="ACO14664.1"/>
    <property type="molecule type" value="mRNA"/>
</dbReference>
<dbReference type="CDD" id="cd00959">
    <property type="entry name" value="DeoC"/>
    <property type="match status" value="1"/>
</dbReference>
<dbReference type="GO" id="GO:0016052">
    <property type="term" value="P:carbohydrate catabolic process"/>
    <property type="evidence" value="ECO:0007669"/>
    <property type="project" value="TreeGrafter"/>
</dbReference>
<dbReference type="PIRSF" id="PIRSF001357">
    <property type="entry name" value="DeoC"/>
    <property type="match status" value="1"/>
</dbReference>
<dbReference type="FunFam" id="3.20.20.70:FF:000106">
    <property type="entry name" value="Deoxyribose-phosphate aldolase"/>
    <property type="match status" value="1"/>
</dbReference>
<gene>
    <name evidence="10" type="primary">DEOC</name>
</gene>
<evidence type="ECO:0000256" key="5">
    <source>
        <dbReference type="ARBA" id="ARBA00023270"/>
    </source>
</evidence>
<protein>
    <recommendedName>
        <fullName evidence="3">deoxyribose-phosphate aldolase</fullName>
        <ecNumber evidence="3">4.1.2.4</ecNumber>
    </recommendedName>
    <alternativeName>
        <fullName evidence="7">2-deoxy-D-ribose 5-phosphate aldolase</fullName>
    </alternativeName>
    <alternativeName>
        <fullName evidence="6">Phosphodeoxyriboaldolase</fullName>
    </alternativeName>
</protein>
<dbReference type="GO" id="GO:0046386">
    <property type="term" value="P:deoxyribose phosphate catabolic process"/>
    <property type="evidence" value="ECO:0007669"/>
    <property type="project" value="UniProtKB-UniPathway"/>
</dbReference>
<dbReference type="PANTHER" id="PTHR10889:SF3">
    <property type="entry name" value="DEOXYRIBOSE-PHOSPHATE ALDOLASE"/>
    <property type="match status" value="1"/>
</dbReference>
<dbReference type="Pfam" id="PF01791">
    <property type="entry name" value="DeoC"/>
    <property type="match status" value="1"/>
</dbReference>
<evidence type="ECO:0000256" key="6">
    <source>
        <dbReference type="ARBA" id="ARBA00031814"/>
    </source>
</evidence>
<sequence>MSHNPGITLDLGWIDSVRVNTSLVNSRAKNLPSSRVIKGKDRIPWLLRAVSCIDLTTLAGDDTPSNVKRLTHKAMNPLHRDILGKLDMEDEDVRVAAVCVYPARVSDAAAAMSNSSKKLPIAAVATGFPTGQYSLETRIAEIKFAVAMGAKEIDIVISRTLALRHEWTALYEEIKAMKEACGPHVHMKSILAVGELGTYVNVYKCSLICMMAGSDFIKTSTGKEGVNAILPVGLVMARAIRDYLRRTGFIVGFKPAGGIRTSSDAINWLILMKEELGNDWLSNNLFRIGASGLLTDIEKTLFKMVNGYAPTARDIGC</sequence>
<keyword evidence="5 9" id="KW-0704">Schiff base</keyword>
<dbReference type="NCBIfam" id="TIGR00126">
    <property type="entry name" value="deoC"/>
    <property type="match status" value="1"/>
</dbReference>
<dbReference type="UniPathway" id="UPA00002">
    <property type="reaction ID" value="UER00468"/>
</dbReference>
<dbReference type="PANTHER" id="PTHR10889">
    <property type="entry name" value="DEOXYRIBOSE-PHOSPHATE ALDOLASE"/>
    <property type="match status" value="1"/>
</dbReference>
<dbReference type="Gene3D" id="3.20.20.70">
    <property type="entry name" value="Aldolase class I"/>
    <property type="match status" value="1"/>
</dbReference>